<dbReference type="OrthoDB" id="9773351at2"/>
<dbReference type="AlphaFoldDB" id="A0A383TWN3"/>
<reference evidence="2 3" key="1">
    <citation type="submission" date="2018-09" db="EMBL/GenBank/DDBJ databases">
        <authorList>
            <consortium name="Pathogen Informatics"/>
        </authorList>
    </citation>
    <scope>NUCLEOTIDE SEQUENCE [LARGE SCALE GENOMIC DNA]</scope>
    <source>
        <strain evidence="2 3">OH-22767</strain>
    </source>
</reference>
<dbReference type="InterPro" id="IPR036397">
    <property type="entry name" value="RNaseH_sf"/>
</dbReference>
<dbReference type="RefSeq" id="WP_119057248.1">
    <property type="nucleotide sequence ID" value="NZ_UNSC01000001.1"/>
</dbReference>
<feature type="domain" description="Predicted 3'-5' exonuclease PolB-like" evidence="1">
    <location>
        <begin position="63"/>
        <end position="224"/>
    </location>
</feature>
<keyword evidence="2" id="KW-0269">Exonuclease</keyword>
<protein>
    <submittedName>
        <fullName evidence="2">Predicted 3'-5' exonuclease related to the exonuclease domain of PolB</fullName>
    </submittedName>
</protein>
<gene>
    <name evidence="2" type="ORF">SAMEA104719789_00298</name>
</gene>
<name>A0A383TWN3_9FLAO</name>
<organism evidence="2 3">
    <name type="scientific">Candidatus Ornithobacterium hominis</name>
    <dbReference type="NCBI Taxonomy" id="2497989"/>
    <lineage>
        <taxon>Bacteria</taxon>
        <taxon>Pseudomonadati</taxon>
        <taxon>Bacteroidota</taxon>
        <taxon>Flavobacteriia</taxon>
        <taxon>Flavobacteriales</taxon>
        <taxon>Weeksellaceae</taxon>
        <taxon>Ornithobacterium</taxon>
    </lineage>
</organism>
<keyword evidence="2" id="KW-0378">Hydrolase</keyword>
<keyword evidence="2" id="KW-0540">Nuclease</keyword>
<dbReference type="EMBL" id="UNSC01000001">
    <property type="protein sequence ID" value="SZD71203.1"/>
    <property type="molecule type" value="Genomic_DNA"/>
</dbReference>
<sequence length="233" mass="27125">MLSKIDPANILFIDIETVPQVWGFENLPGVAKDLFDQKTHWKQNLHEKSVEEIYNETAGILAEFGKIVCISCGIITPEAQFRVKSFYGEDERKILSDFCDLLHTHFSKNKSLLCAHNGKEFDFPFIARRLIIHGISLPRILQIQGKKPWEIQHLDTLELWKFGDYKHYTSVHLLAHVLNIPSPKDDICGANVAQVYYQEKNINRIKRYCEKDVLAVAQIFRRFRNEELLNLEE</sequence>
<keyword evidence="3" id="KW-1185">Reference proteome</keyword>
<dbReference type="InterPro" id="IPR019288">
    <property type="entry name" value="3'-5'_exonuclease_PolB-like"/>
</dbReference>
<accession>A0A383TWN3</accession>
<evidence type="ECO:0000259" key="1">
    <source>
        <dbReference type="Pfam" id="PF10108"/>
    </source>
</evidence>
<dbReference type="Gene3D" id="3.30.420.10">
    <property type="entry name" value="Ribonuclease H-like superfamily/Ribonuclease H"/>
    <property type="match status" value="1"/>
</dbReference>
<dbReference type="GO" id="GO:0003676">
    <property type="term" value="F:nucleic acid binding"/>
    <property type="evidence" value="ECO:0007669"/>
    <property type="project" value="InterPro"/>
</dbReference>
<dbReference type="Proteomes" id="UP000262142">
    <property type="component" value="Unassembled WGS sequence"/>
</dbReference>
<dbReference type="InterPro" id="IPR012337">
    <property type="entry name" value="RNaseH-like_sf"/>
</dbReference>
<dbReference type="GO" id="GO:0004527">
    <property type="term" value="F:exonuclease activity"/>
    <property type="evidence" value="ECO:0007669"/>
    <property type="project" value="UniProtKB-KW"/>
</dbReference>
<proteinExistence type="predicted"/>
<dbReference type="Pfam" id="PF10108">
    <property type="entry name" value="DNA_pol_B_exo2"/>
    <property type="match status" value="1"/>
</dbReference>
<evidence type="ECO:0000313" key="2">
    <source>
        <dbReference type="EMBL" id="SZD71203.1"/>
    </source>
</evidence>
<dbReference type="CDD" id="cd05782">
    <property type="entry name" value="DNA_polB_like1_exo"/>
    <property type="match status" value="1"/>
</dbReference>
<evidence type="ECO:0000313" key="3">
    <source>
        <dbReference type="Proteomes" id="UP000262142"/>
    </source>
</evidence>
<dbReference type="SUPFAM" id="SSF53098">
    <property type="entry name" value="Ribonuclease H-like"/>
    <property type="match status" value="1"/>
</dbReference>